<sequence length="218" mass="21535">ATQAMAPKAGNKRSTHSTAHGSGRSKGAGVPDGRKSGKGASGGAGAEGGAMTTAVIQKKMVGGVSPGVELQVRTLLQKLMVQAAQPPTPEPNRCGSGAFKGDDSSPSGSGSGPPPPVAAAADARTLAGLSALWEQLAGLGFGAEAVKRVVAEGLPRGQPASLDAALDWLCLYLPPAELPYRFKSAGGGGGGGGAPVRILAVAAAAQQQPQQQEQEQAV</sequence>
<keyword evidence="4" id="KW-1185">Reference proteome</keyword>
<dbReference type="EMBL" id="BMAR01000005">
    <property type="protein sequence ID" value="GFR43284.1"/>
    <property type="molecule type" value="Genomic_DNA"/>
</dbReference>
<feature type="domain" description="ATP-dependent RNA helicase DHX29-like UBA" evidence="2">
    <location>
        <begin position="129"/>
        <end position="183"/>
    </location>
</feature>
<dbReference type="AlphaFoldDB" id="A0AAD3DLC0"/>
<dbReference type="InterPro" id="IPR056890">
    <property type="entry name" value="UBA_DHX29-like"/>
</dbReference>
<organism evidence="3 4">
    <name type="scientific">Astrephomene gubernaculifera</name>
    <dbReference type="NCBI Taxonomy" id="47775"/>
    <lineage>
        <taxon>Eukaryota</taxon>
        <taxon>Viridiplantae</taxon>
        <taxon>Chlorophyta</taxon>
        <taxon>core chlorophytes</taxon>
        <taxon>Chlorophyceae</taxon>
        <taxon>CS clade</taxon>
        <taxon>Chlamydomonadales</taxon>
        <taxon>Astrephomenaceae</taxon>
        <taxon>Astrephomene</taxon>
    </lineage>
</organism>
<proteinExistence type="predicted"/>
<protein>
    <recommendedName>
        <fullName evidence="2">ATP-dependent RNA helicase DHX29-like UBA domain-containing protein</fullName>
    </recommendedName>
</protein>
<feature type="region of interest" description="Disordered" evidence="1">
    <location>
        <begin position="1"/>
        <end position="49"/>
    </location>
</feature>
<feature type="non-terminal residue" evidence="3">
    <location>
        <position position="1"/>
    </location>
</feature>
<dbReference type="GO" id="GO:0004386">
    <property type="term" value="F:helicase activity"/>
    <property type="evidence" value="ECO:0007669"/>
    <property type="project" value="UniProtKB-KW"/>
</dbReference>
<gene>
    <name evidence="3" type="ORF">Agub_g4349</name>
</gene>
<dbReference type="Proteomes" id="UP001054857">
    <property type="component" value="Unassembled WGS sequence"/>
</dbReference>
<evidence type="ECO:0000256" key="1">
    <source>
        <dbReference type="SAM" id="MobiDB-lite"/>
    </source>
</evidence>
<dbReference type="GO" id="GO:0016787">
    <property type="term" value="F:hydrolase activity"/>
    <property type="evidence" value="ECO:0007669"/>
    <property type="project" value="UniProtKB-KW"/>
</dbReference>
<name>A0AAD3DLC0_9CHLO</name>
<reference evidence="3 4" key="1">
    <citation type="journal article" date="2021" name="Sci. Rep.">
        <title>Genome sequencing of the multicellular alga Astrephomene provides insights into convergent evolution of germ-soma differentiation.</title>
        <authorList>
            <person name="Yamashita S."/>
            <person name="Yamamoto K."/>
            <person name="Matsuzaki R."/>
            <person name="Suzuki S."/>
            <person name="Yamaguchi H."/>
            <person name="Hirooka S."/>
            <person name="Minakuchi Y."/>
            <person name="Miyagishima S."/>
            <person name="Kawachi M."/>
            <person name="Toyoda A."/>
            <person name="Nozaki H."/>
        </authorList>
    </citation>
    <scope>NUCLEOTIDE SEQUENCE [LARGE SCALE GENOMIC DNA]</scope>
    <source>
        <strain evidence="3 4">NIES-4017</strain>
    </source>
</reference>
<feature type="compositionally biased region" description="Gly residues" evidence="1">
    <location>
        <begin position="39"/>
        <end position="48"/>
    </location>
</feature>
<feature type="non-terminal residue" evidence="3">
    <location>
        <position position="218"/>
    </location>
</feature>
<feature type="region of interest" description="Disordered" evidence="1">
    <location>
        <begin position="84"/>
        <end position="119"/>
    </location>
</feature>
<evidence type="ECO:0000313" key="4">
    <source>
        <dbReference type="Proteomes" id="UP001054857"/>
    </source>
</evidence>
<evidence type="ECO:0000259" key="2">
    <source>
        <dbReference type="Pfam" id="PF24899"/>
    </source>
</evidence>
<evidence type="ECO:0000313" key="3">
    <source>
        <dbReference type="EMBL" id="GFR43284.1"/>
    </source>
</evidence>
<comment type="caution">
    <text evidence="3">The sequence shown here is derived from an EMBL/GenBank/DDBJ whole genome shotgun (WGS) entry which is preliminary data.</text>
</comment>
<accession>A0AAD3DLC0</accession>
<dbReference type="Pfam" id="PF24899">
    <property type="entry name" value="UBA_DHX29"/>
    <property type="match status" value="1"/>
</dbReference>